<dbReference type="EMBL" id="ML995499">
    <property type="protein sequence ID" value="KAF2137854.1"/>
    <property type="molecule type" value="Genomic_DNA"/>
</dbReference>
<proteinExistence type="predicted"/>
<evidence type="ECO:0008006" key="3">
    <source>
        <dbReference type="Google" id="ProtNLM"/>
    </source>
</evidence>
<reference evidence="1" key="1">
    <citation type="journal article" date="2020" name="Stud. Mycol.">
        <title>101 Dothideomycetes genomes: a test case for predicting lifestyles and emergence of pathogens.</title>
        <authorList>
            <person name="Haridas S."/>
            <person name="Albert R."/>
            <person name="Binder M."/>
            <person name="Bloem J."/>
            <person name="Labutti K."/>
            <person name="Salamov A."/>
            <person name="Andreopoulos B."/>
            <person name="Baker S."/>
            <person name="Barry K."/>
            <person name="Bills G."/>
            <person name="Bluhm B."/>
            <person name="Cannon C."/>
            <person name="Castanera R."/>
            <person name="Culley D."/>
            <person name="Daum C."/>
            <person name="Ezra D."/>
            <person name="Gonzalez J."/>
            <person name="Henrissat B."/>
            <person name="Kuo A."/>
            <person name="Liang C."/>
            <person name="Lipzen A."/>
            <person name="Lutzoni F."/>
            <person name="Magnuson J."/>
            <person name="Mondo S."/>
            <person name="Nolan M."/>
            <person name="Ohm R."/>
            <person name="Pangilinan J."/>
            <person name="Park H.-J."/>
            <person name="Ramirez L."/>
            <person name="Alfaro M."/>
            <person name="Sun H."/>
            <person name="Tritt A."/>
            <person name="Yoshinaga Y."/>
            <person name="Zwiers L.-H."/>
            <person name="Turgeon B."/>
            <person name="Goodwin S."/>
            <person name="Spatafora J."/>
            <person name="Crous P."/>
            <person name="Grigoriev I."/>
        </authorList>
    </citation>
    <scope>NUCLEOTIDE SEQUENCE</scope>
    <source>
        <strain evidence="1">CBS 121167</strain>
    </source>
</reference>
<dbReference type="AlphaFoldDB" id="A0A6A6B3S3"/>
<evidence type="ECO:0000313" key="1">
    <source>
        <dbReference type="EMBL" id="KAF2137854.1"/>
    </source>
</evidence>
<organism evidence="1 2">
    <name type="scientific">Aplosporella prunicola CBS 121167</name>
    <dbReference type="NCBI Taxonomy" id="1176127"/>
    <lineage>
        <taxon>Eukaryota</taxon>
        <taxon>Fungi</taxon>
        <taxon>Dikarya</taxon>
        <taxon>Ascomycota</taxon>
        <taxon>Pezizomycotina</taxon>
        <taxon>Dothideomycetes</taxon>
        <taxon>Dothideomycetes incertae sedis</taxon>
        <taxon>Botryosphaeriales</taxon>
        <taxon>Aplosporellaceae</taxon>
        <taxon>Aplosporella</taxon>
    </lineage>
</organism>
<dbReference type="GeneID" id="54301898"/>
<gene>
    <name evidence="1" type="ORF">K452DRAFT_321533</name>
</gene>
<dbReference type="RefSeq" id="XP_033393569.1">
    <property type="nucleotide sequence ID" value="XM_033544402.1"/>
</dbReference>
<dbReference type="Proteomes" id="UP000799438">
    <property type="component" value="Unassembled WGS sequence"/>
</dbReference>
<keyword evidence="2" id="KW-1185">Reference proteome</keyword>
<name>A0A6A6B3S3_9PEZI</name>
<protein>
    <recommendedName>
        <fullName evidence="3">MULE transposase domain-containing protein</fullName>
    </recommendedName>
</protein>
<sequence length="92" mass="10472">MPYDLAAPPEGNHPSADTAYDFATAFGLAYSYAIRKNRSNYTKRSKILKKITPGVFVTDCELVLKNALRKHYEHVSQLIYMWHIAKNVGIKI</sequence>
<dbReference type="OrthoDB" id="2420627at2759"/>
<accession>A0A6A6B3S3</accession>
<evidence type="ECO:0000313" key="2">
    <source>
        <dbReference type="Proteomes" id="UP000799438"/>
    </source>
</evidence>